<dbReference type="Gene3D" id="1.10.510.10">
    <property type="entry name" value="Transferase(Phosphotransferase) domain 1"/>
    <property type="match status" value="1"/>
</dbReference>
<dbReference type="SUPFAM" id="SSF56112">
    <property type="entry name" value="Protein kinase-like (PK-like)"/>
    <property type="match status" value="1"/>
</dbReference>
<feature type="region of interest" description="Disordered" evidence="11">
    <location>
        <begin position="352"/>
        <end position="384"/>
    </location>
</feature>
<keyword evidence="4 10" id="KW-0547">Nucleotide-binding</keyword>
<dbReference type="GO" id="GO:0048468">
    <property type="term" value="P:cell development"/>
    <property type="evidence" value="ECO:0007669"/>
    <property type="project" value="UniProtKB-ARBA"/>
</dbReference>
<dbReference type="AlphaFoldDB" id="A0ABD0T6V0"/>
<dbReference type="InterPro" id="IPR011009">
    <property type="entry name" value="Kinase-like_dom_sf"/>
</dbReference>
<evidence type="ECO:0000256" key="4">
    <source>
        <dbReference type="ARBA" id="ARBA00022741"/>
    </source>
</evidence>
<dbReference type="PROSITE" id="PS50011">
    <property type="entry name" value="PROTEIN_KINASE_DOM"/>
    <property type="match status" value="1"/>
</dbReference>
<comment type="subcellular location">
    <subcellularLocation>
        <location evidence="2">Endomembrane system</location>
    </subcellularLocation>
    <subcellularLocation>
        <location evidence="1">Membrane</location>
        <topology evidence="1">Single-pass membrane protein</topology>
    </subcellularLocation>
</comment>
<dbReference type="InterPro" id="IPR017441">
    <property type="entry name" value="Protein_kinase_ATP_BS"/>
</dbReference>
<evidence type="ECO:0000256" key="9">
    <source>
        <dbReference type="ARBA" id="ARBA00051243"/>
    </source>
</evidence>
<comment type="catalytic activity">
    <reaction evidence="9">
        <text>L-tyrosyl-[protein] + ATP = O-phospho-L-tyrosyl-[protein] + ADP + H(+)</text>
        <dbReference type="Rhea" id="RHEA:10596"/>
        <dbReference type="Rhea" id="RHEA-COMP:10136"/>
        <dbReference type="Rhea" id="RHEA-COMP:20101"/>
        <dbReference type="ChEBI" id="CHEBI:15378"/>
        <dbReference type="ChEBI" id="CHEBI:30616"/>
        <dbReference type="ChEBI" id="CHEBI:46858"/>
        <dbReference type="ChEBI" id="CHEBI:61978"/>
        <dbReference type="ChEBI" id="CHEBI:456216"/>
        <dbReference type="EC" id="2.7.10.1"/>
    </reaction>
</comment>
<evidence type="ECO:0000256" key="3">
    <source>
        <dbReference type="ARBA" id="ARBA00022679"/>
    </source>
</evidence>
<keyword evidence="7" id="KW-0472">Membrane</keyword>
<dbReference type="GO" id="GO:0004714">
    <property type="term" value="F:transmembrane receptor protein tyrosine kinase activity"/>
    <property type="evidence" value="ECO:0007669"/>
    <property type="project" value="UniProtKB-EC"/>
</dbReference>
<evidence type="ECO:0000256" key="1">
    <source>
        <dbReference type="ARBA" id="ARBA00004167"/>
    </source>
</evidence>
<evidence type="ECO:0000313" key="14">
    <source>
        <dbReference type="Proteomes" id="UP001549921"/>
    </source>
</evidence>
<dbReference type="CDD" id="cd00192">
    <property type="entry name" value="PTKc"/>
    <property type="match status" value="1"/>
</dbReference>
<dbReference type="Gene3D" id="3.30.200.20">
    <property type="entry name" value="Phosphorylase Kinase, domain 1"/>
    <property type="match status" value="1"/>
</dbReference>
<dbReference type="InterPro" id="IPR020635">
    <property type="entry name" value="Tyr_kinase_cat_dom"/>
</dbReference>
<dbReference type="SMART" id="SM00219">
    <property type="entry name" value="TyrKc"/>
    <property type="match status" value="1"/>
</dbReference>
<feature type="binding site" evidence="10">
    <location>
        <position position="285"/>
    </location>
    <ligand>
        <name>ATP</name>
        <dbReference type="ChEBI" id="CHEBI:30616"/>
    </ligand>
</feature>
<dbReference type="PROSITE" id="PS00109">
    <property type="entry name" value="PROTEIN_KINASE_TYR"/>
    <property type="match status" value="1"/>
</dbReference>
<dbReference type="EMBL" id="JBEDNZ010000009">
    <property type="protein sequence ID" value="KAL0839049.1"/>
    <property type="molecule type" value="Genomic_DNA"/>
</dbReference>
<organism evidence="13 14">
    <name type="scientific">Loxostege sticticalis</name>
    <name type="common">Beet webworm moth</name>
    <dbReference type="NCBI Taxonomy" id="481309"/>
    <lineage>
        <taxon>Eukaryota</taxon>
        <taxon>Metazoa</taxon>
        <taxon>Ecdysozoa</taxon>
        <taxon>Arthropoda</taxon>
        <taxon>Hexapoda</taxon>
        <taxon>Insecta</taxon>
        <taxon>Pterygota</taxon>
        <taxon>Neoptera</taxon>
        <taxon>Endopterygota</taxon>
        <taxon>Lepidoptera</taxon>
        <taxon>Glossata</taxon>
        <taxon>Ditrysia</taxon>
        <taxon>Pyraloidea</taxon>
        <taxon>Crambidae</taxon>
        <taxon>Pyraustinae</taxon>
        <taxon>Loxostege</taxon>
    </lineage>
</organism>
<dbReference type="FunFam" id="1.10.510.10:FF:001512">
    <property type="entry name" value="Receptor tyrosine-protein kinase erbB-2"/>
    <property type="match status" value="1"/>
</dbReference>
<name>A0ABD0T6V0_LOXSC</name>
<dbReference type="GO" id="GO:0050793">
    <property type="term" value="P:regulation of developmental process"/>
    <property type="evidence" value="ECO:0007669"/>
    <property type="project" value="UniProtKB-ARBA"/>
</dbReference>
<proteinExistence type="predicted"/>
<dbReference type="PROSITE" id="PS51257">
    <property type="entry name" value="PROKAR_LIPOPROTEIN"/>
    <property type="match status" value="1"/>
</dbReference>
<dbReference type="PROSITE" id="PS00107">
    <property type="entry name" value="PROTEIN_KINASE_ATP"/>
    <property type="match status" value="1"/>
</dbReference>
<dbReference type="InterPro" id="IPR000719">
    <property type="entry name" value="Prot_kinase_dom"/>
</dbReference>
<protein>
    <recommendedName>
        <fullName evidence="12">Protein kinase domain-containing protein</fullName>
    </recommendedName>
</protein>
<evidence type="ECO:0000259" key="12">
    <source>
        <dbReference type="PROSITE" id="PS50011"/>
    </source>
</evidence>
<keyword evidence="6 10" id="KW-0067">ATP-binding</keyword>
<keyword evidence="8" id="KW-0829">Tyrosine-protein kinase</keyword>
<feature type="region of interest" description="Disordered" evidence="11">
    <location>
        <begin position="36"/>
        <end position="74"/>
    </location>
</feature>
<dbReference type="Pfam" id="PF07714">
    <property type="entry name" value="PK_Tyr_Ser-Thr"/>
    <property type="match status" value="1"/>
</dbReference>
<evidence type="ECO:0000256" key="2">
    <source>
        <dbReference type="ARBA" id="ARBA00004308"/>
    </source>
</evidence>
<dbReference type="GO" id="GO:0016020">
    <property type="term" value="C:membrane"/>
    <property type="evidence" value="ECO:0007669"/>
    <property type="project" value="UniProtKB-SubCell"/>
</dbReference>
<reference evidence="13 14" key="1">
    <citation type="submission" date="2024-06" db="EMBL/GenBank/DDBJ databases">
        <title>A chromosome-level genome assembly of beet webworm, Loxostege sticticalis.</title>
        <authorList>
            <person name="Zhang Y."/>
        </authorList>
    </citation>
    <scope>NUCLEOTIDE SEQUENCE [LARGE SCALE GENOMIC DNA]</scope>
    <source>
        <strain evidence="13">AQ028</strain>
        <tissue evidence="13">Male pupae</tissue>
    </source>
</reference>
<evidence type="ECO:0000256" key="7">
    <source>
        <dbReference type="ARBA" id="ARBA00023136"/>
    </source>
</evidence>
<comment type="caution">
    <text evidence="13">The sequence shown here is derived from an EMBL/GenBank/DDBJ whole genome shotgun (WGS) entry which is preliminary data.</text>
</comment>
<dbReference type="PANTHER" id="PTHR24416:SF594">
    <property type="entry name" value="PROTEIN KINASE DOMAIN-CONTAINING PROTEIN"/>
    <property type="match status" value="1"/>
</dbReference>
<evidence type="ECO:0000256" key="6">
    <source>
        <dbReference type="ARBA" id="ARBA00022840"/>
    </source>
</evidence>
<dbReference type="GO" id="GO:0012505">
    <property type="term" value="C:endomembrane system"/>
    <property type="evidence" value="ECO:0007669"/>
    <property type="project" value="UniProtKB-SubCell"/>
</dbReference>
<dbReference type="GO" id="GO:0005524">
    <property type="term" value="F:ATP binding"/>
    <property type="evidence" value="ECO:0007669"/>
    <property type="project" value="UniProtKB-UniRule"/>
</dbReference>
<accession>A0ABD0T6V0</accession>
<sequence>MRVLQLFNGIQGLAQDLLSGCAIGLHLGSASGCDPPNLAGRPVSGGEREQSPPLHSERRAGSRAAPSRVSGTPPCPTGAIAPVVRRLGAVVQALPPTCDCRHPEPQLADAAHDCGDSCCRKPRCLPEVSSAGRDEGIVSVTDRAVWIQGPPRLAPRLCPGCHTYIFLTLKVYCIYLDTSCCLRLRPRRLLFLNRPRGTIQSLPYWTAALLLDHLKSNEVPNRGAVEQSPLYVQKEFETDEEFGDEWEVSRSRVHLGGLIGSGAFGQVHAAQLDMPGGETITVAAKMLAENATEEEMQDFLGEIVMLKHVGSHKHVIRLIACCTRRAPLIALLEHAPRGDLLTLLRAARGRRREQGSSVTRRVNSDVHGRPSEADTEYTNLSDSDPALSDGKLYIEEETLKSRDHYVAEPALQLDSSTMREYALQVALGMKHLEERGITHRDLAARNILVDAAGVLKVADFGLSRSGVYVHTRSRPVPLRWLAPEAILLSQYCSASDVWAFAVLLWEIATLGGFPYSELSNHQVPPFLAGGGRLPKPARASPRLYELMVECWAEEPQDRPTFSSIVEKLSIQKQLYVDLDSLLASEEVSTFDDFEFSESEEVR</sequence>
<feature type="compositionally biased region" description="Basic and acidic residues" evidence="11">
    <location>
        <begin position="46"/>
        <end position="60"/>
    </location>
</feature>
<dbReference type="Proteomes" id="UP001549921">
    <property type="component" value="Unassembled WGS sequence"/>
</dbReference>
<keyword evidence="5" id="KW-0418">Kinase</keyword>
<evidence type="ECO:0000256" key="5">
    <source>
        <dbReference type="ARBA" id="ARBA00022777"/>
    </source>
</evidence>
<feature type="compositionally biased region" description="Basic and acidic residues" evidence="11">
    <location>
        <begin position="362"/>
        <end position="372"/>
    </location>
</feature>
<feature type="domain" description="Protein kinase" evidence="12">
    <location>
        <begin position="253"/>
        <end position="576"/>
    </location>
</feature>
<dbReference type="InterPro" id="IPR008266">
    <property type="entry name" value="Tyr_kinase_AS"/>
</dbReference>
<gene>
    <name evidence="13" type="ORF">ABMA28_017036</name>
</gene>
<dbReference type="GO" id="GO:0030182">
    <property type="term" value="P:neuron differentiation"/>
    <property type="evidence" value="ECO:0007669"/>
    <property type="project" value="UniProtKB-ARBA"/>
</dbReference>
<dbReference type="GO" id="GO:0051130">
    <property type="term" value="P:positive regulation of cellular component organization"/>
    <property type="evidence" value="ECO:0007669"/>
    <property type="project" value="UniProtKB-ARBA"/>
</dbReference>
<evidence type="ECO:0000256" key="10">
    <source>
        <dbReference type="PROSITE-ProRule" id="PRU10141"/>
    </source>
</evidence>
<evidence type="ECO:0000256" key="8">
    <source>
        <dbReference type="ARBA" id="ARBA00023137"/>
    </source>
</evidence>
<evidence type="ECO:0000313" key="13">
    <source>
        <dbReference type="EMBL" id="KAL0839049.1"/>
    </source>
</evidence>
<dbReference type="InterPro" id="IPR001245">
    <property type="entry name" value="Ser-Thr/Tyr_kinase_cat_dom"/>
</dbReference>
<keyword evidence="3" id="KW-0808">Transferase</keyword>
<dbReference type="PANTHER" id="PTHR24416">
    <property type="entry name" value="TYROSINE-PROTEIN KINASE RECEPTOR"/>
    <property type="match status" value="1"/>
</dbReference>
<evidence type="ECO:0000256" key="11">
    <source>
        <dbReference type="SAM" id="MobiDB-lite"/>
    </source>
</evidence>
<dbReference type="InterPro" id="IPR050122">
    <property type="entry name" value="RTK"/>
</dbReference>